<evidence type="ECO:0000313" key="1">
    <source>
        <dbReference type="Proteomes" id="UP000189701"/>
    </source>
</evidence>
<reference evidence="1" key="1">
    <citation type="journal article" date="2013" name="Genome Biol.">
        <title>Reference genomes and transcriptomes of Nicotiana sylvestris and Nicotiana tomentosiformis.</title>
        <authorList>
            <person name="Sierro N."/>
            <person name="Battey J.N."/>
            <person name="Ouadi S."/>
            <person name="Bovet L."/>
            <person name="Goepfert S."/>
            <person name="Bakaher N."/>
            <person name="Peitsch M.C."/>
            <person name="Ivanov N.V."/>
        </authorList>
    </citation>
    <scope>NUCLEOTIDE SEQUENCE [LARGE SCALE GENOMIC DNA]</scope>
</reference>
<sequence>MGGALHTGGYISFAAHRLRLEKERGGDVNYAEVFEETYNKKKKMEDSTREGWIEPRALEIFDKYHIDLDAWRQTQPEGTQPTPEDMTTIWTQAADGVNKGRVYGIGVQPFSSHPPAALFFGASVSQEIWKLCVKK</sequence>
<dbReference type="GeneID" id="104240122"/>
<reference evidence="2" key="2">
    <citation type="submission" date="2025-08" db="UniProtKB">
        <authorList>
            <consortium name="RefSeq"/>
        </authorList>
    </citation>
    <scope>IDENTIFICATION</scope>
    <source>
        <tissue evidence="2">Leaf</tissue>
    </source>
</reference>
<dbReference type="RefSeq" id="XP_009793207.1">
    <property type="nucleotide sequence ID" value="XM_009794905.1"/>
</dbReference>
<gene>
    <name evidence="2" type="primary">LOC104240122</name>
</gene>
<proteinExistence type="predicted"/>
<name>A0A1U7XMD5_NICSY</name>
<evidence type="ECO:0000313" key="2">
    <source>
        <dbReference type="RefSeq" id="XP_009793207.1"/>
    </source>
</evidence>
<accession>A0A1U7XMD5</accession>
<dbReference type="Pfam" id="PF03004">
    <property type="entry name" value="Transposase_24"/>
    <property type="match status" value="1"/>
</dbReference>
<organism evidence="1 2">
    <name type="scientific">Nicotiana sylvestris</name>
    <name type="common">Wood tobacco</name>
    <name type="synonym">South American tobacco</name>
    <dbReference type="NCBI Taxonomy" id="4096"/>
    <lineage>
        <taxon>Eukaryota</taxon>
        <taxon>Viridiplantae</taxon>
        <taxon>Streptophyta</taxon>
        <taxon>Embryophyta</taxon>
        <taxon>Tracheophyta</taxon>
        <taxon>Spermatophyta</taxon>
        <taxon>Magnoliopsida</taxon>
        <taxon>eudicotyledons</taxon>
        <taxon>Gunneridae</taxon>
        <taxon>Pentapetalae</taxon>
        <taxon>asterids</taxon>
        <taxon>lamiids</taxon>
        <taxon>Solanales</taxon>
        <taxon>Solanaceae</taxon>
        <taxon>Nicotianoideae</taxon>
        <taxon>Nicotianeae</taxon>
        <taxon>Nicotiana</taxon>
    </lineage>
</organism>
<dbReference type="AlphaFoldDB" id="A0A1U7XMD5"/>
<dbReference type="KEGG" id="nsy:104240122"/>
<dbReference type="InterPro" id="IPR004252">
    <property type="entry name" value="Probable_transposase_24"/>
</dbReference>
<dbReference type="OrthoDB" id="1305334at2759"/>
<protein>
    <submittedName>
        <fullName evidence="2">Uncharacterized protein LOC104240122</fullName>
    </submittedName>
</protein>
<dbReference type="Proteomes" id="UP000189701">
    <property type="component" value="Unplaced"/>
</dbReference>
<keyword evidence="1" id="KW-1185">Reference proteome</keyword>